<name>A0A3B1DUV0_9ZZZZ</name>
<sequence length="69" mass="7295">RSLGPNAPISARVETDLPVLDENDDLAHALDMLRTHGPALAVMHQGGLVGLLSQEQLGRFLMLGGVPGR</sequence>
<proteinExistence type="predicted"/>
<feature type="non-terminal residue" evidence="2">
    <location>
        <position position="1"/>
    </location>
</feature>
<evidence type="ECO:0000259" key="1">
    <source>
        <dbReference type="Pfam" id="PF00571"/>
    </source>
</evidence>
<dbReference type="InterPro" id="IPR000644">
    <property type="entry name" value="CBS_dom"/>
</dbReference>
<organism evidence="2">
    <name type="scientific">hydrothermal vent metagenome</name>
    <dbReference type="NCBI Taxonomy" id="652676"/>
    <lineage>
        <taxon>unclassified sequences</taxon>
        <taxon>metagenomes</taxon>
        <taxon>ecological metagenomes</taxon>
    </lineage>
</organism>
<evidence type="ECO:0000313" key="2">
    <source>
        <dbReference type="EMBL" id="VAX35685.1"/>
    </source>
</evidence>
<dbReference type="SUPFAM" id="SSF54631">
    <property type="entry name" value="CBS-domain pair"/>
    <property type="match status" value="1"/>
</dbReference>
<protein>
    <recommendedName>
        <fullName evidence="1">CBS domain-containing protein</fullName>
    </recommendedName>
</protein>
<reference evidence="2" key="1">
    <citation type="submission" date="2018-06" db="EMBL/GenBank/DDBJ databases">
        <authorList>
            <person name="Zhirakovskaya E."/>
        </authorList>
    </citation>
    <scope>NUCLEOTIDE SEQUENCE</scope>
</reference>
<dbReference type="EMBL" id="UOGK01000002">
    <property type="protein sequence ID" value="VAX35685.1"/>
    <property type="molecule type" value="Genomic_DNA"/>
</dbReference>
<feature type="domain" description="CBS" evidence="1">
    <location>
        <begin position="15"/>
        <end position="57"/>
    </location>
</feature>
<dbReference type="AlphaFoldDB" id="A0A3B1DUV0"/>
<accession>A0A3B1DUV0</accession>
<gene>
    <name evidence="2" type="ORF">MNBD_PLANCTO03-2224</name>
</gene>
<dbReference type="InterPro" id="IPR046342">
    <property type="entry name" value="CBS_dom_sf"/>
</dbReference>
<dbReference type="Pfam" id="PF00571">
    <property type="entry name" value="CBS"/>
    <property type="match status" value="1"/>
</dbReference>